<gene>
    <name evidence="2" type="ORF">GSLYS_00006523001</name>
</gene>
<dbReference type="AlphaFoldDB" id="A0AAV2HF60"/>
<feature type="transmembrane region" description="Helical" evidence="1">
    <location>
        <begin position="63"/>
        <end position="86"/>
    </location>
</feature>
<keyword evidence="3" id="KW-1185">Reference proteome</keyword>
<evidence type="ECO:0000313" key="3">
    <source>
        <dbReference type="Proteomes" id="UP001497497"/>
    </source>
</evidence>
<dbReference type="Proteomes" id="UP001497497">
    <property type="component" value="Unassembled WGS sequence"/>
</dbReference>
<feature type="transmembrane region" description="Helical" evidence="1">
    <location>
        <begin position="372"/>
        <end position="390"/>
    </location>
</feature>
<feature type="transmembrane region" description="Helical" evidence="1">
    <location>
        <begin position="343"/>
        <end position="366"/>
    </location>
</feature>
<evidence type="ECO:0000256" key="1">
    <source>
        <dbReference type="SAM" id="Phobius"/>
    </source>
</evidence>
<accession>A0AAV2HF60</accession>
<proteinExistence type="predicted"/>
<dbReference type="Gene3D" id="1.20.120.1760">
    <property type="match status" value="1"/>
</dbReference>
<organism evidence="2 3">
    <name type="scientific">Lymnaea stagnalis</name>
    <name type="common">Great pond snail</name>
    <name type="synonym">Helix stagnalis</name>
    <dbReference type="NCBI Taxonomy" id="6523"/>
    <lineage>
        <taxon>Eukaryota</taxon>
        <taxon>Metazoa</taxon>
        <taxon>Spiralia</taxon>
        <taxon>Lophotrochozoa</taxon>
        <taxon>Mollusca</taxon>
        <taxon>Gastropoda</taxon>
        <taxon>Heterobranchia</taxon>
        <taxon>Euthyneura</taxon>
        <taxon>Panpulmonata</taxon>
        <taxon>Hygrophila</taxon>
        <taxon>Lymnaeoidea</taxon>
        <taxon>Lymnaeidae</taxon>
        <taxon>Lymnaea</taxon>
    </lineage>
</organism>
<dbReference type="EMBL" id="CAXITT010000117">
    <property type="protein sequence ID" value="CAL1532444.1"/>
    <property type="molecule type" value="Genomic_DNA"/>
</dbReference>
<keyword evidence="1" id="KW-0812">Transmembrane</keyword>
<name>A0AAV2HF60_LYMST</name>
<reference evidence="2 3" key="1">
    <citation type="submission" date="2024-04" db="EMBL/GenBank/DDBJ databases">
        <authorList>
            <consortium name="Genoscope - CEA"/>
            <person name="William W."/>
        </authorList>
    </citation>
    <scope>NUCLEOTIDE SEQUENCE [LARGE SCALE GENOMIC DNA]</scope>
</reference>
<keyword evidence="1" id="KW-1133">Transmembrane helix</keyword>
<comment type="caution">
    <text evidence="2">The sequence shown here is derived from an EMBL/GenBank/DDBJ whole genome shotgun (WGS) entry which is preliminary data.</text>
</comment>
<protein>
    <submittedName>
        <fullName evidence="2">Uncharacterized protein</fullName>
    </submittedName>
</protein>
<evidence type="ECO:0000313" key="2">
    <source>
        <dbReference type="EMBL" id="CAL1532444.1"/>
    </source>
</evidence>
<sequence>MSTYKFDTGMEGVDEIKTLDSGQGKKSVRHDTKNCSSCPFPSLTAYWTLPPTWPRRLLCENKYFALSLTRGCWVTLAALLLIYFLIMDIVLLARYRVTNLAVDSRAGHPGETYSPFTHLSVKAVLSDHVRHYIMTPSSEYFNAVTNFTSVFAFVTPNMVSAAHLFVAFVAGKFIASDNLQDRQIGVGLYFCRTWLDSFDGTVFRARSGVHLEYNSVYASFGYFIDALFDTLGGFFLSFGVLFYLFKRFGPVKAPVLPVSSKDIDDGALVSSLKYGQPAVNRKEAYSYICLTFKTISLGLSLSVAGICWDRAVKDFTYVFQTDLANTSLSILQFQLSHNSTTMVIFFLWRFISGQTVLTYAQIAIYMDKVWEFLHYMPWVLLAMTIPLYIITEMYISHVKHQLLL</sequence>
<dbReference type="InterPro" id="IPR043130">
    <property type="entry name" value="CDP-OH_PTrfase_TM_dom"/>
</dbReference>
<keyword evidence="1" id="KW-0472">Membrane</keyword>
<feature type="transmembrane region" description="Helical" evidence="1">
    <location>
        <begin position="220"/>
        <end position="245"/>
    </location>
</feature>